<comment type="caution">
    <text evidence="1">The sequence shown here is derived from an EMBL/GenBank/DDBJ whole genome shotgun (WGS) entry which is preliminary data.</text>
</comment>
<keyword evidence="2" id="KW-1185">Reference proteome</keyword>
<accession>A0A8J2UJ34</accession>
<organism evidence="1 2">
    <name type="scientific">Puia dinghuensis</name>
    <dbReference type="NCBI Taxonomy" id="1792502"/>
    <lineage>
        <taxon>Bacteria</taxon>
        <taxon>Pseudomonadati</taxon>
        <taxon>Bacteroidota</taxon>
        <taxon>Chitinophagia</taxon>
        <taxon>Chitinophagales</taxon>
        <taxon>Chitinophagaceae</taxon>
        <taxon>Puia</taxon>
    </lineage>
</organism>
<dbReference type="EMBL" id="BMJC01000008">
    <property type="protein sequence ID" value="GGB24274.1"/>
    <property type="molecule type" value="Genomic_DNA"/>
</dbReference>
<name>A0A8J2UJ34_9BACT</name>
<dbReference type="RefSeq" id="WP_188937906.1">
    <property type="nucleotide sequence ID" value="NZ_BMJC01000008.1"/>
</dbReference>
<dbReference type="SUPFAM" id="SSF63829">
    <property type="entry name" value="Calcium-dependent phosphotriesterase"/>
    <property type="match status" value="1"/>
</dbReference>
<dbReference type="Gene3D" id="2.120.10.30">
    <property type="entry name" value="TolB, C-terminal domain"/>
    <property type="match status" value="1"/>
</dbReference>
<dbReference type="AlphaFoldDB" id="A0A8J2UJ34"/>
<reference evidence="1" key="2">
    <citation type="submission" date="2020-09" db="EMBL/GenBank/DDBJ databases">
        <authorList>
            <person name="Sun Q."/>
            <person name="Zhou Y."/>
        </authorList>
    </citation>
    <scope>NUCLEOTIDE SEQUENCE</scope>
    <source>
        <strain evidence="1">CGMCC 1.15448</strain>
    </source>
</reference>
<evidence type="ECO:0000313" key="1">
    <source>
        <dbReference type="EMBL" id="GGB24274.1"/>
    </source>
</evidence>
<evidence type="ECO:0000313" key="2">
    <source>
        <dbReference type="Proteomes" id="UP000607559"/>
    </source>
</evidence>
<proteinExistence type="predicted"/>
<gene>
    <name evidence="1" type="ORF">GCM10011511_55220</name>
</gene>
<dbReference type="InterPro" id="IPR011042">
    <property type="entry name" value="6-blade_b-propeller_TolB-like"/>
</dbReference>
<protein>
    <recommendedName>
        <fullName evidence="3">SMP-30/Gluconolactonase/LRE-like region domain-containing protein</fullName>
    </recommendedName>
</protein>
<dbReference type="Proteomes" id="UP000607559">
    <property type="component" value="Unassembled WGS sequence"/>
</dbReference>
<evidence type="ECO:0008006" key="3">
    <source>
        <dbReference type="Google" id="ProtNLM"/>
    </source>
</evidence>
<reference evidence="1" key="1">
    <citation type="journal article" date="2014" name="Int. J. Syst. Evol. Microbiol.">
        <title>Complete genome sequence of Corynebacterium casei LMG S-19264T (=DSM 44701T), isolated from a smear-ripened cheese.</title>
        <authorList>
            <consortium name="US DOE Joint Genome Institute (JGI-PGF)"/>
            <person name="Walter F."/>
            <person name="Albersmeier A."/>
            <person name="Kalinowski J."/>
            <person name="Ruckert C."/>
        </authorList>
    </citation>
    <scope>NUCLEOTIDE SEQUENCE</scope>
    <source>
        <strain evidence="1">CGMCC 1.15448</strain>
    </source>
</reference>
<sequence length="325" mass="35894">MLRYIFLAILTLVAGNSFNPVSGQKAYKAIVANATRELIPEGIAVDARSGRIYVGSMSQHKIVVIDSTGKSKDFAYVNDSLPGYTDISGLKIDAHSGLLWAVSTYIEGRSYTAQLNAFDLLTGVLKEQFTVKDGARHIFNDLILDPVRRRIYLTDTPFGAVYVVDPAMGSITILVKDSLTAYPNGIALSGDRWLYIATYSHGLLRFDLMTKKLAPLPGYQNSEMAFNLDGLAYKDHLLYGVYNSAAHKRDNALIQYRLNAEDTSIVSENIIDIGNPIFRKPTTLSLVGSRIYLLAVTNIDEFNANHNSISGIENQLMPVTILVYK</sequence>